<feature type="compositionally biased region" description="Polar residues" evidence="1">
    <location>
        <begin position="103"/>
        <end position="132"/>
    </location>
</feature>
<feature type="region of interest" description="Disordered" evidence="1">
    <location>
        <begin position="1"/>
        <end position="88"/>
    </location>
</feature>
<feature type="region of interest" description="Disordered" evidence="1">
    <location>
        <begin position="100"/>
        <end position="140"/>
    </location>
</feature>
<protein>
    <submittedName>
        <fullName evidence="2">ARAD1D13552p</fullName>
    </submittedName>
</protein>
<dbReference type="EMBL" id="HG937694">
    <property type="protein sequence ID" value="CDP37528.1"/>
    <property type="molecule type" value="Genomic_DNA"/>
</dbReference>
<reference evidence="2" key="1">
    <citation type="submission" date="2014-02" db="EMBL/GenBank/DDBJ databases">
        <authorList>
            <person name="Genoscope - CEA"/>
        </authorList>
    </citation>
    <scope>NUCLEOTIDE SEQUENCE</scope>
    <source>
        <strain evidence="2">LS3</strain>
    </source>
</reference>
<feature type="region of interest" description="Disordered" evidence="1">
    <location>
        <begin position="476"/>
        <end position="499"/>
    </location>
</feature>
<organism evidence="2">
    <name type="scientific">Blastobotrys adeninivorans</name>
    <name type="common">Yeast</name>
    <name type="synonym">Arxula adeninivorans</name>
    <dbReference type="NCBI Taxonomy" id="409370"/>
    <lineage>
        <taxon>Eukaryota</taxon>
        <taxon>Fungi</taxon>
        <taxon>Dikarya</taxon>
        <taxon>Ascomycota</taxon>
        <taxon>Saccharomycotina</taxon>
        <taxon>Dipodascomycetes</taxon>
        <taxon>Dipodascales</taxon>
        <taxon>Trichomonascaceae</taxon>
        <taxon>Blastobotrys</taxon>
    </lineage>
</organism>
<accession>A0A060T985</accession>
<feature type="compositionally biased region" description="Basic and acidic residues" evidence="1">
    <location>
        <begin position="18"/>
        <end position="38"/>
    </location>
</feature>
<gene>
    <name evidence="2" type="ORF">GNLVRS02_ARAD1D13552g</name>
</gene>
<reference evidence="2" key="2">
    <citation type="submission" date="2014-06" db="EMBL/GenBank/DDBJ databases">
        <title>The complete genome of Blastobotrys (Arxula) adeninivorans LS3 - a yeast of biotechnological interest.</title>
        <authorList>
            <person name="Kunze G."/>
            <person name="Gaillardin C."/>
            <person name="Czernicka M."/>
            <person name="Durrens P."/>
            <person name="Martin T."/>
            <person name="Boer E."/>
            <person name="Gabaldon T."/>
            <person name="Cruz J."/>
            <person name="Talla E."/>
            <person name="Marck C."/>
            <person name="Goffeau A."/>
            <person name="Barbe V."/>
            <person name="Baret P."/>
            <person name="Baronian K."/>
            <person name="Beier S."/>
            <person name="Bleykasten C."/>
            <person name="Bode R."/>
            <person name="Casaregola S."/>
            <person name="Despons L."/>
            <person name="Fairhead C."/>
            <person name="Giersberg M."/>
            <person name="Gierski P."/>
            <person name="Hahnel U."/>
            <person name="Hartmann A."/>
            <person name="Jankowska D."/>
            <person name="Jubin C."/>
            <person name="Jung P."/>
            <person name="Lafontaine I."/>
            <person name="Leh-Louis V."/>
            <person name="Lemaire M."/>
            <person name="Marcet-Houben M."/>
            <person name="Mascher M."/>
            <person name="Morel G."/>
            <person name="Richard G.-F."/>
            <person name="Riechen J."/>
            <person name="Sacerdot C."/>
            <person name="Sarkar A."/>
            <person name="Savel G."/>
            <person name="Schacherer J."/>
            <person name="Sherman D."/>
            <person name="Straub M.-L."/>
            <person name="Stein N."/>
            <person name="Thierry A."/>
            <person name="Trautwein-Schult A."/>
            <person name="Westhof E."/>
            <person name="Worch S."/>
            <person name="Dujon B."/>
            <person name="Souciet J.-L."/>
            <person name="Wincker P."/>
            <person name="Scholz U."/>
            <person name="Neuveglise N."/>
        </authorList>
    </citation>
    <scope>NUCLEOTIDE SEQUENCE</scope>
    <source>
        <strain evidence="2">LS3</strain>
    </source>
</reference>
<evidence type="ECO:0000256" key="1">
    <source>
        <dbReference type="SAM" id="MobiDB-lite"/>
    </source>
</evidence>
<evidence type="ECO:0000313" key="2">
    <source>
        <dbReference type="EMBL" id="CDP37528.1"/>
    </source>
</evidence>
<dbReference type="AlphaFoldDB" id="A0A060T985"/>
<feature type="compositionally biased region" description="Polar residues" evidence="1">
    <location>
        <begin position="479"/>
        <end position="489"/>
    </location>
</feature>
<sequence length="499" mass="54700">MPSAASPGPTTAMPDAEDNGKMDDSKKPGEEEATESRKRGSISALKLIPSRPREVPSDQTLVPSDQSGNRKASLAPSGTSNKRKSVLDENGLLKPLVAAELAPSTSRESRVSNMSPTNSASPSARLSPTPSKGWSIGSVETSRGRRALNRLSQTSAGYGISQGIATMRRGLAGDRAGRGRDVHAIGFEIYDSEDDDEAEVNSIMAMDPNKPQAISDTVVLDRVVENQRGWFLFGFPFFSSGTLMPNDPAPYTTPNGKSIGGDMSVYLLPDRSWDWKWKRWYVDMSGDVDDQGWTYSIRFGSGSWHGSHIWFHSFVRKRSWVRLRQKRKINPRAVFSAAVLNDTDSALNYNAATAGSSTREDSSRDTTPDSVGDIVNSLRACRLDRERIRTIVAFLLNPKSVATVHALTEVPATNQLNSYREILDLFDYKESQGHLVKHLTRALSEQGPALSSRHYEALDRFTKALAQQVEDTGFYCHPTASSRPTSQVDAANPDKGDSD</sequence>
<feature type="compositionally biased region" description="Polar residues" evidence="1">
    <location>
        <begin position="57"/>
        <end position="80"/>
    </location>
</feature>
<name>A0A060T985_BLAAD</name>
<proteinExistence type="predicted"/>